<accession>A0A212JA88</accession>
<gene>
    <name evidence="2" type="ORF">KL86DPRO_11025</name>
</gene>
<reference evidence="2" key="1">
    <citation type="submission" date="2016-04" db="EMBL/GenBank/DDBJ databases">
        <authorList>
            <person name="Evans L.H."/>
            <person name="Alamgir A."/>
            <person name="Owens N."/>
            <person name="Weber N.D."/>
            <person name="Virtaneva K."/>
            <person name="Barbian K."/>
            <person name="Babar A."/>
            <person name="Rosenke K."/>
        </authorList>
    </citation>
    <scope>NUCLEOTIDE SEQUENCE</scope>
    <source>
        <strain evidence="2">86</strain>
    </source>
</reference>
<proteinExistence type="predicted"/>
<sequence>MCTAFLLKHAACGHGNPLPRDPELPVTRIGKWCICTVRKCGTNPVCDAAASTVPALPGATKMTPGTASARNGHTVPGLTGEPRQKEKPLTAKPDPAHLLSTPALVKTGAEKAWPTIAICSDFGTK</sequence>
<feature type="region of interest" description="Disordered" evidence="1">
    <location>
        <begin position="57"/>
        <end position="97"/>
    </location>
</feature>
<dbReference type="EMBL" id="FLUQ01000001">
    <property type="protein sequence ID" value="SBV96319.1"/>
    <property type="molecule type" value="Genomic_DNA"/>
</dbReference>
<organism evidence="2">
    <name type="scientific">uncultured delta proteobacterium</name>
    <dbReference type="NCBI Taxonomy" id="34034"/>
    <lineage>
        <taxon>Bacteria</taxon>
        <taxon>Deltaproteobacteria</taxon>
        <taxon>environmental samples</taxon>
    </lineage>
</organism>
<dbReference type="AlphaFoldDB" id="A0A212JA88"/>
<evidence type="ECO:0000313" key="2">
    <source>
        <dbReference type="EMBL" id="SBV96319.1"/>
    </source>
</evidence>
<protein>
    <submittedName>
        <fullName evidence="2">Uncharacterized protein</fullName>
    </submittedName>
</protein>
<evidence type="ECO:0000256" key="1">
    <source>
        <dbReference type="SAM" id="MobiDB-lite"/>
    </source>
</evidence>
<name>A0A212JA88_9DELT</name>